<reference evidence="1 2" key="1">
    <citation type="submission" date="2018-08" db="EMBL/GenBank/DDBJ databases">
        <authorList>
            <person name="Laetsch R D."/>
            <person name="Stevens L."/>
            <person name="Kumar S."/>
            <person name="Blaxter L. M."/>
        </authorList>
    </citation>
    <scope>NUCLEOTIDE SEQUENCE [LARGE SCALE GENOMIC DNA]</scope>
</reference>
<dbReference type="AlphaFoldDB" id="A0A498SU46"/>
<gene>
    <name evidence="1" type="ORF">NAV_LOCUS10369</name>
</gene>
<evidence type="ECO:0000313" key="1">
    <source>
        <dbReference type="EMBL" id="VBB35578.1"/>
    </source>
</evidence>
<proteinExistence type="predicted"/>
<dbReference type="Proteomes" id="UP000276991">
    <property type="component" value="Unassembled WGS sequence"/>
</dbReference>
<dbReference type="EMBL" id="UPTC01006611">
    <property type="protein sequence ID" value="VBB35578.1"/>
    <property type="molecule type" value="Genomic_DNA"/>
</dbReference>
<keyword evidence="2" id="KW-1185">Reference proteome</keyword>
<evidence type="ECO:0000313" key="2">
    <source>
        <dbReference type="Proteomes" id="UP000276991"/>
    </source>
</evidence>
<dbReference type="STRING" id="6277.A0A498SU46"/>
<accession>A0A498SU46</accession>
<feature type="non-terminal residue" evidence="1">
    <location>
        <position position="1"/>
    </location>
</feature>
<organism evidence="1 2">
    <name type="scientific">Acanthocheilonema viteae</name>
    <name type="common">Filarial nematode worm</name>
    <name type="synonym">Dipetalonema viteae</name>
    <dbReference type="NCBI Taxonomy" id="6277"/>
    <lineage>
        <taxon>Eukaryota</taxon>
        <taxon>Metazoa</taxon>
        <taxon>Ecdysozoa</taxon>
        <taxon>Nematoda</taxon>
        <taxon>Chromadorea</taxon>
        <taxon>Rhabditida</taxon>
        <taxon>Spirurina</taxon>
        <taxon>Spiruromorpha</taxon>
        <taxon>Filarioidea</taxon>
        <taxon>Onchocercidae</taxon>
        <taxon>Acanthocheilonema</taxon>
    </lineage>
</organism>
<dbReference type="OrthoDB" id="63267at2759"/>
<sequence>CQRNVANNCGINAKQMALELAQLGLTGDKMSIRHKKKVRN</sequence>
<protein>
    <submittedName>
        <fullName evidence="1">Uncharacterized protein</fullName>
    </submittedName>
</protein>
<name>A0A498SU46_ACAVI</name>